<evidence type="ECO:0000313" key="2">
    <source>
        <dbReference type="Proteomes" id="UP001148018"/>
    </source>
</evidence>
<organism evidence="1 2">
    <name type="scientific">Muraenolepis orangiensis</name>
    <name type="common">Patagonian moray cod</name>
    <dbReference type="NCBI Taxonomy" id="630683"/>
    <lineage>
        <taxon>Eukaryota</taxon>
        <taxon>Metazoa</taxon>
        <taxon>Chordata</taxon>
        <taxon>Craniata</taxon>
        <taxon>Vertebrata</taxon>
        <taxon>Euteleostomi</taxon>
        <taxon>Actinopterygii</taxon>
        <taxon>Neopterygii</taxon>
        <taxon>Teleostei</taxon>
        <taxon>Neoteleostei</taxon>
        <taxon>Acanthomorphata</taxon>
        <taxon>Zeiogadaria</taxon>
        <taxon>Gadariae</taxon>
        <taxon>Gadiformes</taxon>
        <taxon>Muraenolepidoidei</taxon>
        <taxon>Muraenolepididae</taxon>
        <taxon>Muraenolepis</taxon>
    </lineage>
</organism>
<comment type="caution">
    <text evidence="1">The sequence shown here is derived from an EMBL/GenBank/DDBJ whole genome shotgun (WGS) entry which is preliminary data.</text>
</comment>
<protein>
    <submittedName>
        <fullName evidence="1">Uncharacterized protein</fullName>
    </submittedName>
</protein>
<name>A0A9Q0E5A8_9TELE</name>
<accession>A0A9Q0E5A8</accession>
<dbReference type="AlphaFoldDB" id="A0A9Q0E5A8"/>
<proteinExistence type="predicted"/>
<gene>
    <name evidence="1" type="ORF">NHX12_001818</name>
</gene>
<evidence type="ECO:0000313" key="1">
    <source>
        <dbReference type="EMBL" id="KAJ3598307.1"/>
    </source>
</evidence>
<dbReference type="EMBL" id="JANIIK010000109">
    <property type="protein sequence ID" value="KAJ3598307.1"/>
    <property type="molecule type" value="Genomic_DNA"/>
</dbReference>
<sequence length="114" mass="12066">MATSGGRSRRCQRSAGPQEVGRWRLDILGCGGVPLGLDQGTVVGSLSALTPRLTGNLNIETESTPCRGRAHTDYHERVLVGHEVLGLHSLVSGTLITGRHFHILGDDGNITSAL</sequence>
<dbReference type="Proteomes" id="UP001148018">
    <property type="component" value="Unassembled WGS sequence"/>
</dbReference>
<keyword evidence="2" id="KW-1185">Reference proteome</keyword>
<reference evidence="1" key="1">
    <citation type="submission" date="2022-07" db="EMBL/GenBank/DDBJ databases">
        <title>Chromosome-level genome of Muraenolepis orangiensis.</title>
        <authorList>
            <person name="Kim J."/>
        </authorList>
    </citation>
    <scope>NUCLEOTIDE SEQUENCE</scope>
    <source>
        <strain evidence="1">KU_S4_2022</strain>
        <tissue evidence="1">Muscle</tissue>
    </source>
</reference>